<feature type="domain" description="PiggyBac transposable element-derived protein" evidence="1">
    <location>
        <begin position="60"/>
        <end position="311"/>
    </location>
</feature>
<proteinExistence type="predicted"/>
<dbReference type="EMBL" id="KK119383">
    <property type="protein sequence ID" value="KFM75542.1"/>
    <property type="molecule type" value="Genomic_DNA"/>
</dbReference>
<gene>
    <name evidence="2" type="ORF">X975_12789</name>
</gene>
<dbReference type="PANTHER" id="PTHR46599">
    <property type="entry name" value="PIGGYBAC TRANSPOSABLE ELEMENT-DERIVED PROTEIN 4"/>
    <property type="match status" value="1"/>
</dbReference>
<dbReference type="PANTHER" id="PTHR46599:SF3">
    <property type="entry name" value="PIGGYBAC TRANSPOSABLE ELEMENT-DERIVED PROTEIN 4"/>
    <property type="match status" value="1"/>
</dbReference>
<protein>
    <submittedName>
        <fullName evidence="2">PiggyBac transposable element-derived protein 4</fullName>
    </submittedName>
</protein>
<evidence type="ECO:0000313" key="2">
    <source>
        <dbReference type="EMBL" id="KFM75542.1"/>
    </source>
</evidence>
<evidence type="ECO:0000259" key="1">
    <source>
        <dbReference type="Pfam" id="PF13843"/>
    </source>
</evidence>
<organism evidence="2 3">
    <name type="scientific">Stegodyphus mimosarum</name>
    <name type="common">African social velvet spider</name>
    <dbReference type="NCBI Taxonomy" id="407821"/>
    <lineage>
        <taxon>Eukaryota</taxon>
        <taxon>Metazoa</taxon>
        <taxon>Ecdysozoa</taxon>
        <taxon>Arthropoda</taxon>
        <taxon>Chelicerata</taxon>
        <taxon>Arachnida</taxon>
        <taxon>Araneae</taxon>
        <taxon>Araneomorphae</taxon>
        <taxon>Entelegynae</taxon>
        <taxon>Eresoidea</taxon>
        <taxon>Eresidae</taxon>
        <taxon>Stegodyphus</taxon>
    </lineage>
</organism>
<name>A0A087UDV3_STEMI</name>
<feature type="non-terminal residue" evidence="2">
    <location>
        <position position="315"/>
    </location>
</feature>
<dbReference type="OMA" id="MCCESET"/>
<dbReference type="Pfam" id="PF13843">
    <property type="entry name" value="DDE_Tnp_1_7"/>
    <property type="match status" value="1"/>
</dbReference>
<dbReference type="InterPro" id="IPR029526">
    <property type="entry name" value="PGBD"/>
</dbReference>
<evidence type="ECO:0000313" key="3">
    <source>
        <dbReference type="Proteomes" id="UP000054359"/>
    </source>
</evidence>
<dbReference type="AlphaFoldDB" id="A0A087UDV3"/>
<accession>A0A087UDV3</accession>
<keyword evidence="3" id="KW-1185">Reference proteome</keyword>
<dbReference type="OrthoDB" id="6419837at2759"/>
<sequence length="315" mass="37080">MLLILKYQIRKTVTIPRNFYQGANGTKLCRTSLIFVLQVFSSYYCLKLTFHFQASAGVLQYYEHFINDETVDIIVKETNQYAEQSGNVAGKRKLKGKREWKPVSAHEMHLFLEISVLEGVIKKLEESMYSTKNASIETPFFRTIMLYNRYCEIKKYLHFVSNEAYNPENHPNTKLYKIWPICEHLNKVYENTITPERDITRDEMLMLYKGHLSWHQYIPLKKVKFCIKKNVLSDSSSGYIWSFIIYTEKGTLFHPKFRSLSLPSQVVMTLIMPLLKQGYCITLDNYYTSPELCDILLTYQTDVVGTVRQNKRIYL</sequence>
<dbReference type="Proteomes" id="UP000054359">
    <property type="component" value="Unassembled WGS sequence"/>
</dbReference>
<dbReference type="STRING" id="407821.A0A087UDV3"/>
<reference evidence="2 3" key="1">
    <citation type="submission" date="2013-11" db="EMBL/GenBank/DDBJ databases">
        <title>Genome sequencing of Stegodyphus mimosarum.</title>
        <authorList>
            <person name="Bechsgaard J."/>
        </authorList>
    </citation>
    <scope>NUCLEOTIDE SEQUENCE [LARGE SCALE GENOMIC DNA]</scope>
</reference>